<sequence length="536" mass="58494">MAISTFYCLLLLFHFFAFLSSIRTAGDVTAIAAVGSEEEEEHAVAITASGPSSPSTPLPVAMGGAMAGFGFLFPNNLRLLRGFPAVQELHANKGSGGGGVAVWGSSIPWWEWDNPAAPSALRAALCRLYAEAYCGSFCSRRIHGADAVEEEKEKKKKLRVLRYDANAAVGGDDDDELQQCRLRCVAVVDLPCHALGRGGVHTAYYSGTIEYFSTDEGVDLTRSSIASIAPIDLSTMERATGGFSKRNIIGEGGFAIVYKPAAGGVRKTESPSPSPPPRVATPLPGRGKLPRNHVLARDLQYKKKIAVKRLKPSALSTKGLHDFTREVELMSRVRHGNLSQLLAYCIEGDERILVYEYMPKKRSGEIVIHRDLKPSNVLLDDEFTPKIADFGTTKPLVADGTGTQTIVFSPGYAAPEYIRGDVTLKCDVYSFGVVLLEIISGQKNTLRPSLLSKAWKLWDEHRIMDLVDPSMVRHCSGAEGLQSHVRRCIQIGLLCVQDSPCDRPTMSQVLAMLTGDDSSWLNKPKPPAMFDDHHRH</sequence>
<feature type="signal peptide" evidence="2">
    <location>
        <begin position="1"/>
        <end position="21"/>
    </location>
</feature>
<dbReference type="Pfam" id="PF07714">
    <property type="entry name" value="PK_Tyr_Ser-Thr"/>
    <property type="match status" value="1"/>
</dbReference>
<dbReference type="OMA" id="VHTAYYS"/>
<dbReference type="InterPro" id="IPR008271">
    <property type="entry name" value="Ser/Thr_kinase_AS"/>
</dbReference>
<dbReference type="InterPro" id="IPR011009">
    <property type="entry name" value="Kinase-like_dom_sf"/>
</dbReference>
<dbReference type="STRING" id="4529.A0A0E0NWT0"/>
<evidence type="ECO:0000313" key="5">
    <source>
        <dbReference type="Proteomes" id="UP000008022"/>
    </source>
</evidence>
<dbReference type="GO" id="GO:0005524">
    <property type="term" value="F:ATP binding"/>
    <property type="evidence" value="ECO:0007669"/>
    <property type="project" value="InterPro"/>
</dbReference>
<dbReference type="PROSITE" id="PS50011">
    <property type="entry name" value="PROTEIN_KINASE_DOM"/>
    <property type="match status" value="1"/>
</dbReference>
<evidence type="ECO:0000259" key="3">
    <source>
        <dbReference type="PROSITE" id="PS50011"/>
    </source>
</evidence>
<feature type="region of interest" description="Disordered" evidence="1">
    <location>
        <begin position="265"/>
        <end position="287"/>
    </location>
</feature>
<evidence type="ECO:0000256" key="1">
    <source>
        <dbReference type="SAM" id="MobiDB-lite"/>
    </source>
</evidence>
<dbReference type="HOGENOM" id="CLU_507512_0_0_1"/>
<dbReference type="SUPFAM" id="SSF56112">
    <property type="entry name" value="Protein kinase-like (PK-like)"/>
    <property type="match status" value="1"/>
</dbReference>
<dbReference type="EnsemblPlants" id="ORUFI03G22760.1">
    <property type="protein sequence ID" value="ORUFI03G22760.1"/>
    <property type="gene ID" value="ORUFI03G22760"/>
</dbReference>
<proteinExistence type="predicted"/>
<dbReference type="PANTHER" id="PTHR27006">
    <property type="entry name" value="PROMASTIGOTE SURFACE ANTIGEN PROTEIN PSA"/>
    <property type="match status" value="1"/>
</dbReference>
<dbReference type="InterPro" id="IPR000719">
    <property type="entry name" value="Prot_kinase_dom"/>
</dbReference>
<dbReference type="Gramene" id="ORUFI03G22760.1">
    <property type="protein sequence ID" value="ORUFI03G22760.1"/>
    <property type="gene ID" value="ORUFI03G22760"/>
</dbReference>
<dbReference type="PANTHER" id="PTHR27006:SF601">
    <property type="entry name" value="PROTEIN KINASE DOMAIN-CONTAINING PROTEIN"/>
    <property type="match status" value="1"/>
</dbReference>
<dbReference type="AlphaFoldDB" id="A0A0E0NWT0"/>
<dbReference type="InterPro" id="IPR001245">
    <property type="entry name" value="Ser-Thr/Tyr_kinase_cat_dom"/>
</dbReference>
<dbReference type="Gene3D" id="3.30.200.20">
    <property type="entry name" value="Phosphorylase Kinase, domain 1"/>
    <property type="match status" value="1"/>
</dbReference>
<organism evidence="4 5">
    <name type="scientific">Oryza rufipogon</name>
    <name type="common">Brownbeard rice</name>
    <name type="synonym">Asian wild rice</name>
    <dbReference type="NCBI Taxonomy" id="4529"/>
    <lineage>
        <taxon>Eukaryota</taxon>
        <taxon>Viridiplantae</taxon>
        <taxon>Streptophyta</taxon>
        <taxon>Embryophyta</taxon>
        <taxon>Tracheophyta</taxon>
        <taxon>Spermatophyta</taxon>
        <taxon>Magnoliopsida</taxon>
        <taxon>Liliopsida</taxon>
        <taxon>Poales</taxon>
        <taxon>Poaceae</taxon>
        <taxon>BOP clade</taxon>
        <taxon>Oryzoideae</taxon>
        <taxon>Oryzeae</taxon>
        <taxon>Oryzinae</taxon>
        <taxon>Oryza</taxon>
    </lineage>
</organism>
<dbReference type="Pfam" id="PF00069">
    <property type="entry name" value="Pkinase"/>
    <property type="match status" value="1"/>
</dbReference>
<evidence type="ECO:0000313" key="4">
    <source>
        <dbReference type="EnsemblPlants" id="ORUFI03G22760.1"/>
    </source>
</evidence>
<dbReference type="GO" id="GO:0004672">
    <property type="term" value="F:protein kinase activity"/>
    <property type="evidence" value="ECO:0007669"/>
    <property type="project" value="InterPro"/>
</dbReference>
<dbReference type="Gene3D" id="1.10.510.10">
    <property type="entry name" value="Transferase(Phosphotransferase) domain 1"/>
    <property type="match status" value="1"/>
</dbReference>
<keyword evidence="2" id="KW-0732">Signal</keyword>
<reference evidence="5" key="1">
    <citation type="submission" date="2013-06" db="EMBL/GenBank/DDBJ databases">
        <authorList>
            <person name="Zhao Q."/>
        </authorList>
    </citation>
    <scope>NUCLEOTIDE SEQUENCE</scope>
    <source>
        <strain evidence="5">cv. W1943</strain>
    </source>
</reference>
<protein>
    <recommendedName>
        <fullName evidence="3">Protein kinase domain-containing protein</fullName>
    </recommendedName>
</protein>
<feature type="chain" id="PRO_5002369254" description="Protein kinase domain-containing protein" evidence="2">
    <location>
        <begin position="22"/>
        <end position="536"/>
    </location>
</feature>
<reference evidence="4" key="2">
    <citation type="submission" date="2015-06" db="UniProtKB">
        <authorList>
            <consortium name="EnsemblPlants"/>
        </authorList>
    </citation>
    <scope>IDENTIFICATION</scope>
</reference>
<feature type="domain" description="Protein kinase" evidence="3">
    <location>
        <begin position="243"/>
        <end position="521"/>
    </location>
</feature>
<dbReference type="SMART" id="SM00220">
    <property type="entry name" value="S_TKc"/>
    <property type="match status" value="1"/>
</dbReference>
<evidence type="ECO:0000256" key="2">
    <source>
        <dbReference type="SAM" id="SignalP"/>
    </source>
</evidence>
<keyword evidence="5" id="KW-1185">Reference proteome</keyword>
<name>A0A0E0NWT0_ORYRU</name>
<dbReference type="Proteomes" id="UP000008022">
    <property type="component" value="Unassembled WGS sequence"/>
</dbReference>
<dbReference type="PROSITE" id="PS00108">
    <property type="entry name" value="PROTEIN_KINASE_ST"/>
    <property type="match status" value="1"/>
</dbReference>
<dbReference type="eggNOG" id="KOG1187">
    <property type="taxonomic scope" value="Eukaryota"/>
</dbReference>
<accession>A0A0E0NWT0</accession>